<name>A0A645JAI6_9ZZZZ</name>
<keyword evidence="2" id="KW-0238">DNA-binding</keyword>
<dbReference type="EMBL" id="VSSQ01136273">
    <property type="protein sequence ID" value="MPN60685.1"/>
    <property type="molecule type" value="Genomic_DNA"/>
</dbReference>
<proteinExistence type="predicted"/>
<feature type="domain" description="Transcriptional regulator LacI/GalR-like sensor" evidence="4">
    <location>
        <begin position="2"/>
        <end position="67"/>
    </location>
</feature>
<dbReference type="Pfam" id="PF13377">
    <property type="entry name" value="Peripla_BP_3"/>
    <property type="match status" value="1"/>
</dbReference>
<evidence type="ECO:0000256" key="3">
    <source>
        <dbReference type="ARBA" id="ARBA00023163"/>
    </source>
</evidence>
<comment type="caution">
    <text evidence="5">The sequence shown here is derived from an EMBL/GenBank/DDBJ whole genome shotgun (WGS) entry which is preliminary data.</text>
</comment>
<evidence type="ECO:0000256" key="2">
    <source>
        <dbReference type="ARBA" id="ARBA00023125"/>
    </source>
</evidence>
<accession>A0A645JAI6</accession>
<dbReference type="Gene3D" id="3.40.50.2300">
    <property type="match status" value="1"/>
</dbReference>
<keyword evidence="3" id="KW-0804">Transcription</keyword>
<evidence type="ECO:0000313" key="5">
    <source>
        <dbReference type="EMBL" id="MPN60685.1"/>
    </source>
</evidence>
<protein>
    <recommendedName>
        <fullName evidence="4">Transcriptional regulator LacI/GalR-like sensor domain-containing protein</fullName>
    </recommendedName>
</protein>
<evidence type="ECO:0000259" key="4">
    <source>
        <dbReference type="Pfam" id="PF13377"/>
    </source>
</evidence>
<sequence>MPESLSVVSIGDTVAGRFATPPLTGLNPNLSEHLRQALALLLRNQEFSYQLELLRIVEPKLILRNSCSAPVQHKTIKEILS</sequence>
<dbReference type="SUPFAM" id="SSF53822">
    <property type="entry name" value="Periplasmic binding protein-like I"/>
    <property type="match status" value="1"/>
</dbReference>
<dbReference type="InterPro" id="IPR028082">
    <property type="entry name" value="Peripla_BP_I"/>
</dbReference>
<gene>
    <name evidence="5" type="ORF">SDC9_208416</name>
</gene>
<reference evidence="5" key="1">
    <citation type="submission" date="2019-08" db="EMBL/GenBank/DDBJ databases">
        <authorList>
            <person name="Kucharzyk K."/>
            <person name="Murdoch R.W."/>
            <person name="Higgins S."/>
            <person name="Loffler F."/>
        </authorList>
    </citation>
    <scope>NUCLEOTIDE SEQUENCE</scope>
</reference>
<dbReference type="InterPro" id="IPR046335">
    <property type="entry name" value="LacI/GalR-like_sensor"/>
</dbReference>
<keyword evidence="1" id="KW-0805">Transcription regulation</keyword>
<organism evidence="5">
    <name type="scientific">bioreactor metagenome</name>
    <dbReference type="NCBI Taxonomy" id="1076179"/>
    <lineage>
        <taxon>unclassified sequences</taxon>
        <taxon>metagenomes</taxon>
        <taxon>ecological metagenomes</taxon>
    </lineage>
</organism>
<dbReference type="AlphaFoldDB" id="A0A645JAI6"/>
<evidence type="ECO:0000256" key="1">
    <source>
        <dbReference type="ARBA" id="ARBA00023015"/>
    </source>
</evidence>